<keyword evidence="3" id="KW-1185">Reference proteome</keyword>
<proteinExistence type="predicted"/>
<evidence type="ECO:0000313" key="2">
    <source>
        <dbReference type="EMBL" id="EEF62484.1"/>
    </source>
</evidence>
<dbReference type="EMBL" id="ABOX02000004">
    <property type="protein sequence ID" value="EEF62484.1"/>
    <property type="molecule type" value="Genomic_DNA"/>
</dbReference>
<evidence type="ECO:0000313" key="3">
    <source>
        <dbReference type="Proteomes" id="UP000003688"/>
    </source>
</evidence>
<dbReference type="STRING" id="320771.Cflav_PD5119"/>
<sequence>MPGGIFKDDPHENSYAIAKKVTPKKLESKNQTAEAGVSDGINPRSVIQLADFDRGRECGSGGSNSQSANGWENKSESQKDHQRPKNVSYKEREDAGIVTGCQSKTDYRNNPNAIDEAASRILGYL</sequence>
<evidence type="ECO:0000256" key="1">
    <source>
        <dbReference type="SAM" id="MobiDB-lite"/>
    </source>
</evidence>
<feature type="compositionally biased region" description="Basic and acidic residues" evidence="1">
    <location>
        <begin position="73"/>
        <end position="95"/>
    </location>
</feature>
<protein>
    <submittedName>
        <fullName evidence="2">Uncharacterized protein</fullName>
    </submittedName>
</protein>
<organism evidence="2 3">
    <name type="scientific">Pedosphaera parvula (strain Ellin514)</name>
    <dbReference type="NCBI Taxonomy" id="320771"/>
    <lineage>
        <taxon>Bacteria</taxon>
        <taxon>Pseudomonadati</taxon>
        <taxon>Verrucomicrobiota</taxon>
        <taxon>Pedosphaerae</taxon>
        <taxon>Pedosphaerales</taxon>
        <taxon>Pedosphaeraceae</taxon>
        <taxon>Pedosphaera</taxon>
    </lineage>
</organism>
<accession>B9XC16</accession>
<gene>
    <name evidence="2" type="ORF">Cflav_PD5119</name>
</gene>
<feature type="region of interest" description="Disordered" evidence="1">
    <location>
        <begin position="20"/>
        <end position="111"/>
    </location>
</feature>
<dbReference type="AlphaFoldDB" id="B9XC16"/>
<reference evidence="2 3" key="1">
    <citation type="journal article" date="2011" name="J. Bacteriol.">
        <title>Genome sequence of 'Pedosphaera parvula' Ellin514, an aerobic Verrucomicrobial isolate from pasture soil.</title>
        <authorList>
            <person name="Kant R."/>
            <person name="van Passel M.W."/>
            <person name="Sangwan P."/>
            <person name="Palva A."/>
            <person name="Lucas S."/>
            <person name="Copeland A."/>
            <person name="Lapidus A."/>
            <person name="Glavina Del Rio T."/>
            <person name="Dalin E."/>
            <person name="Tice H."/>
            <person name="Bruce D."/>
            <person name="Goodwin L."/>
            <person name="Pitluck S."/>
            <person name="Chertkov O."/>
            <person name="Larimer F.W."/>
            <person name="Land M.L."/>
            <person name="Hauser L."/>
            <person name="Brettin T.S."/>
            <person name="Detter J.C."/>
            <person name="Han S."/>
            <person name="de Vos W.M."/>
            <person name="Janssen P.H."/>
            <person name="Smidt H."/>
        </authorList>
    </citation>
    <scope>NUCLEOTIDE SEQUENCE [LARGE SCALE GENOMIC DNA]</scope>
    <source>
        <strain evidence="2 3">Ellin514</strain>
    </source>
</reference>
<comment type="caution">
    <text evidence="2">The sequence shown here is derived from an EMBL/GenBank/DDBJ whole genome shotgun (WGS) entry which is preliminary data.</text>
</comment>
<dbReference type="Proteomes" id="UP000003688">
    <property type="component" value="Unassembled WGS sequence"/>
</dbReference>
<feature type="compositionally biased region" description="Polar residues" evidence="1">
    <location>
        <begin position="100"/>
        <end position="111"/>
    </location>
</feature>
<name>B9XC16_PEDPL</name>